<dbReference type="Proteomes" id="UP000093695">
    <property type="component" value="Chromosome"/>
</dbReference>
<evidence type="ECO:0000256" key="1">
    <source>
        <dbReference type="ARBA" id="ARBA00023002"/>
    </source>
</evidence>
<dbReference type="EMBL" id="CP016174">
    <property type="protein sequence ID" value="ANN18325.1"/>
    <property type="molecule type" value="Genomic_DNA"/>
</dbReference>
<feature type="domain" description="Gfo/Idh/MocA-like oxidoreductase N-terminal" evidence="2">
    <location>
        <begin position="6"/>
        <end position="127"/>
    </location>
</feature>
<dbReference type="GO" id="GO:0000166">
    <property type="term" value="F:nucleotide binding"/>
    <property type="evidence" value="ECO:0007669"/>
    <property type="project" value="InterPro"/>
</dbReference>
<dbReference type="InterPro" id="IPR000683">
    <property type="entry name" value="Gfo/Idh/MocA-like_OxRdtase_N"/>
</dbReference>
<accession>A0A193C1P7</accession>
<dbReference type="InterPro" id="IPR050463">
    <property type="entry name" value="Gfo/Idh/MocA_oxidrdct_glycsds"/>
</dbReference>
<evidence type="ECO:0000313" key="4">
    <source>
        <dbReference type="EMBL" id="ANN18325.1"/>
    </source>
</evidence>
<proteinExistence type="predicted"/>
<dbReference type="SUPFAM" id="SSF55347">
    <property type="entry name" value="Glyceraldehyde-3-phosphate dehydrogenase-like, C-terminal domain"/>
    <property type="match status" value="1"/>
</dbReference>
<evidence type="ECO:0000259" key="2">
    <source>
        <dbReference type="Pfam" id="PF01408"/>
    </source>
</evidence>
<dbReference type="Pfam" id="PF22725">
    <property type="entry name" value="GFO_IDH_MocA_C3"/>
    <property type="match status" value="1"/>
</dbReference>
<reference evidence="4 5" key="1">
    <citation type="journal article" date="2015" name="Genome Announc.">
        <title>Draft Genome Sequence of Norvancomycin-Producing Strain Amycolatopsis orientalis CPCC200066.</title>
        <authorList>
            <person name="Lei X."/>
            <person name="Yuan F."/>
            <person name="Shi Y."/>
            <person name="Li X."/>
            <person name="Wang L."/>
            <person name="Hong B."/>
        </authorList>
    </citation>
    <scope>NUCLEOTIDE SEQUENCE [LARGE SCALE GENOMIC DNA]</scope>
    <source>
        <strain evidence="4 5">B-37</strain>
    </source>
</reference>
<dbReference type="SUPFAM" id="SSF51735">
    <property type="entry name" value="NAD(P)-binding Rossmann-fold domains"/>
    <property type="match status" value="1"/>
</dbReference>
<dbReference type="STRING" id="31958.SD37_23600"/>
<gene>
    <name evidence="4" type="ORF">SD37_23600</name>
</gene>
<organism evidence="4 5">
    <name type="scientific">Amycolatopsis orientalis</name>
    <name type="common">Nocardia orientalis</name>
    <dbReference type="NCBI Taxonomy" id="31958"/>
    <lineage>
        <taxon>Bacteria</taxon>
        <taxon>Bacillati</taxon>
        <taxon>Actinomycetota</taxon>
        <taxon>Actinomycetes</taxon>
        <taxon>Pseudonocardiales</taxon>
        <taxon>Pseudonocardiaceae</taxon>
        <taxon>Amycolatopsis</taxon>
    </lineage>
</organism>
<dbReference type="PANTHER" id="PTHR43818">
    <property type="entry name" value="BCDNA.GH03377"/>
    <property type="match status" value="1"/>
</dbReference>
<dbReference type="RefSeq" id="WP_044854860.1">
    <property type="nucleotide sequence ID" value="NZ_CP016174.1"/>
</dbReference>
<evidence type="ECO:0000313" key="5">
    <source>
        <dbReference type="Proteomes" id="UP000093695"/>
    </source>
</evidence>
<feature type="domain" description="GFO/IDH/MocA-like oxidoreductase" evidence="3">
    <location>
        <begin position="139"/>
        <end position="265"/>
    </location>
</feature>
<dbReference type="InterPro" id="IPR036291">
    <property type="entry name" value="NAD(P)-bd_dom_sf"/>
</dbReference>
<dbReference type="GO" id="GO:0016491">
    <property type="term" value="F:oxidoreductase activity"/>
    <property type="evidence" value="ECO:0007669"/>
    <property type="project" value="UniProtKB-KW"/>
</dbReference>
<keyword evidence="5" id="KW-1185">Reference proteome</keyword>
<dbReference type="InterPro" id="IPR055170">
    <property type="entry name" value="GFO_IDH_MocA-like_dom"/>
</dbReference>
<name>A0A193C1P7_AMYOR</name>
<dbReference type="PANTHER" id="PTHR43818:SF11">
    <property type="entry name" value="BCDNA.GH03377"/>
    <property type="match status" value="1"/>
</dbReference>
<dbReference type="AlphaFoldDB" id="A0A193C1P7"/>
<dbReference type="Gene3D" id="3.30.360.10">
    <property type="entry name" value="Dihydrodipicolinate Reductase, domain 2"/>
    <property type="match status" value="1"/>
</dbReference>
<protein>
    <submittedName>
        <fullName evidence="4">Oxidoreductase</fullName>
    </submittedName>
</protein>
<evidence type="ECO:0000259" key="3">
    <source>
        <dbReference type="Pfam" id="PF22725"/>
    </source>
</evidence>
<sequence length="390" mass="41783">MAGTARLAVVGTSGYAATYLRRARDLHDEGLIEFTALCDIREPSPAALGLLPDGATVHRDIDALMRSESPDVVVVVSPPHTHRAMAESVLLAGGDLLIETPPVLDLDGYLELTGLAARSGRICQTGFQSFGSAALPPLAAAIARGELGEVTGVGAAGAWVRTDAYYARNPWAGRRWLDGEAVVDGALTNPFSHAVATALLVAGVEEQDPSDIALELFGTRDLEADDTACLRLRFDQGPEIVVAASLCAEQDHEPYVLVHGTGGRAKFWYKTHRLEINDERIPVAPPADLLRNLIEHRRNPEEIPLLAPLTRTRAFASVVQAVRDAPEPAPIPDGWIRSVGAGPARHPVVRGIAEEVAVAAERLALFSEIGVPWAGPNRWWRGVHRVPVSS</sequence>
<dbReference type="Pfam" id="PF01408">
    <property type="entry name" value="GFO_IDH_MocA"/>
    <property type="match status" value="1"/>
</dbReference>
<dbReference type="Gene3D" id="3.40.50.720">
    <property type="entry name" value="NAD(P)-binding Rossmann-like Domain"/>
    <property type="match status" value="1"/>
</dbReference>
<dbReference type="KEGG" id="aori:SD37_23600"/>
<dbReference type="eggNOG" id="COG0673">
    <property type="taxonomic scope" value="Bacteria"/>
</dbReference>
<keyword evidence="1" id="KW-0560">Oxidoreductase</keyword>